<evidence type="ECO:0000259" key="4">
    <source>
        <dbReference type="SMART" id="SM00382"/>
    </source>
</evidence>
<dbReference type="FunFam" id="3.40.50.300:FF:001025">
    <property type="entry name" value="ATPase family, AAA domain-containing 2B"/>
    <property type="match status" value="1"/>
</dbReference>
<dbReference type="InterPro" id="IPR003593">
    <property type="entry name" value="AAA+_ATPase"/>
</dbReference>
<keyword evidence="6" id="KW-1185">Reference proteome</keyword>
<accession>A0AAN9YM29</accession>
<reference evidence="5 6" key="1">
    <citation type="submission" date="2024-02" db="EMBL/GenBank/DDBJ databases">
        <title>De novo assembly and annotation of 12 fungi associated with fruit tree decline syndrome in Ontario, Canada.</title>
        <authorList>
            <person name="Sulman M."/>
            <person name="Ellouze W."/>
            <person name="Ilyukhin E."/>
        </authorList>
    </citation>
    <scope>NUCLEOTIDE SEQUENCE [LARGE SCALE GENOMIC DNA]</scope>
    <source>
        <strain evidence="5 6">M11/M66-122</strain>
    </source>
</reference>
<dbReference type="Proteomes" id="UP001320420">
    <property type="component" value="Unassembled WGS sequence"/>
</dbReference>
<evidence type="ECO:0000313" key="6">
    <source>
        <dbReference type="Proteomes" id="UP001320420"/>
    </source>
</evidence>
<dbReference type="AlphaFoldDB" id="A0AAN9YM29"/>
<keyword evidence="3" id="KW-0175">Coiled coil</keyword>
<dbReference type="Gene3D" id="3.40.50.300">
    <property type="entry name" value="P-loop containing nucleotide triphosphate hydrolases"/>
    <property type="match status" value="2"/>
</dbReference>
<dbReference type="Gene3D" id="1.10.8.60">
    <property type="match status" value="2"/>
</dbReference>
<evidence type="ECO:0000256" key="3">
    <source>
        <dbReference type="ARBA" id="ARBA00023054"/>
    </source>
</evidence>
<protein>
    <submittedName>
        <fullName evidence="5">AAA+-type ATPase</fullName>
    </submittedName>
</protein>
<dbReference type="PROSITE" id="PS00674">
    <property type="entry name" value="AAA"/>
    <property type="match status" value="1"/>
</dbReference>
<dbReference type="PANTHER" id="PTHR23077:SF27">
    <property type="entry name" value="ATPASE FAMILY GENE 2 PROTEIN HOMOLOG A"/>
    <property type="match status" value="1"/>
</dbReference>
<evidence type="ECO:0000256" key="2">
    <source>
        <dbReference type="ARBA" id="ARBA00022840"/>
    </source>
</evidence>
<dbReference type="SUPFAM" id="SSF52540">
    <property type="entry name" value="P-loop containing nucleoside triphosphate hydrolases"/>
    <property type="match status" value="2"/>
</dbReference>
<sequence length="739" mass="81552">MSKKELDRYKVRLQSTDLTQKTPNYKHSARVFIHAADFHTSGFSSGGLCFVESGSVRREAVTWLQRDKNIGKGIVTVSRAFQRAAGLTLEDVIRVTPVPGGSDVPDAGAIVARPVSGDISSLAGRELERWEFELERRLEIAIEAFPGLLLEDLTLNGTTFSFVIESVNGSGTNVAKYTPSSTRVTILAERAPRRPETTARLEVRGIPGMQNQLDSLNNDFLRFFEVDLSNIPDMLGSCGIVVHGSRGTGKSLLLNRLANTNWGTVVRIEDQEMKHSMVLEQFKAAGERQTPTMILIDNISELIGEARPSRLSYIKAIGQGLDALAAKALKQGRRPKVVVVATCLDYFNDIPDDLRRHTRFRRHIAIPIPDGAARKEIIRSWKPWFPAESSEKYISDLGDRTHAYSPDDLHKVYEQAVLGRFRRVKDLSNEEPISWDDIAHALKEVRPTAMHDINLKPPTVHWSDIGGYDNVKTALQRVMRTPPTDPNKPSFVPPKGILLYGPPGCSKTMTAQAMATESDFNFFAVKGGELLNMYVGETERSIRNLFRRAQEASPSIVFFDEIDSIAGSRSSSSSQGGVQALTTLLTEMAGFERKGDVFVLAATNKPDALDPALLRPGRFDQLIYVPLPDEGARRTILAAKARELRFPAATMDLDALARELDGYSGAEVASICDRAFMGVGFDAGDDGGAGGGDGDRDGDEDGETVDAMRVLREAIRSTPKLVTREMLDHFTIWHRSVRK</sequence>
<dbReference type="InterPro" id="IPR003960">
    <property type="entry name" value="ATPase_AAA_CS"/>
</dbReference>
<gene>
    <name evidence="5" type="primary">AFG2</name>
    <name evidence="5" type="ORF">SLS62_008896</name>
</gene>
<name>A0AAN9YM29_9PEZI</name>
<keyword evidence="1" id="KW-0547">Nucleotide-binding</keyword>
<dbReference type="GO" id="GO:0005524">
    <property type="term" value="F:ATP binding"/>
    <property type="evidence" value="ECO:0007669"/>
    <property type="project" value="UniProtKB-KW"/>
</dbReference>
<comment type="caution">
    <text evidence="5">The sequence shown here is derived from an EMBL/GenBank/DDBJ whole genome shotgun (WGS) entry which is preliminary data.</text>
</comment>
<dbReference type="InterPro" id="IPR003959">
    <property type="entry name" value="ATPase_AAA_core"/>
</dbReference>
<dbReference type="SMART" id="SM00382">
    <property type="entry name" value="AAA"/>
    <property type="match status" value="2"/>
</dbReference>
<dbReference type="PANTHER" id="PTHR23077">
    <property type="entry name" value="AAA-FAMILY ATPASE"/>
    <property type="match status" value="1"/>
</dbReference>
<dbReference type="EMBL" id="JAKJXP020000087">
    <property type="protein sequence ID" value="KAK7747752.1"/>
    <property type="molecule type" value="Genomic_DNA"/>
</dbReference>
<feature type="domain" description="AAA+ ATPase" evidence="4">
    <location>
        <begin position="236"/>
        <end position="370"/>
    </location>
</feature>
<evidence type="ECO:0000256" key="1">
    <source>
        <dbReference type="ARBA" id="ARBA00022741"/>
    </source>
</evidence>
<dbReference type="GO" id="GO:0016887">
    <property type="term" value="F:ATP hydrolysis activity"/>
    <property type="evidence" value="ECO:0007669"/>
    <property type="project" value="InterPro"/>
</dbReference>
<feature type="domain" description="AAA+ ATPase" evidence="4">
    <location>
        <begin position="493"/>
        <end position="629"/>
    </location>
</feature>
<keyword evidence="2" id="KW-0067">ATP-binding</keyword>
<proteinExistence type="predicted"/>
<dbReference type="InterPro" id="IPR050168">
    <property type="entry name" value="AAA_ATPase_domain"/>
</dbReference>
<organism evidence="5 6">
    <name type="scientific">Diatrype stigma</name>
    <dbReference type="NCBI Taxonomy" id="117547"/>
    <lineage>
        <taxon>Eukaryota</taxon>
        <taxon>Fungi</taxon>
        <taxon>Dikarya</taxon>
        <taxon>Ascomycota</taxon>
        <taxon>Pezizomycotina</taxon>
        <taxon>Sordariomycetes</taxon>
        <taxon>Xylariomycetidae</taxon>
        <taxon>Xylariales</taxon>
        <taxon>Diatrypaceae</taxon>
        <taxon>Diatrype</taxon>
    </lineage>
</organism>
<evidence type="ECO:0000313" key="5">
    <source>
        <dbReference type="EMBL" id="KAK7747752.1"/>
    </source>
</evidence>
<dbReference type="Pfam" id="PF00004">
    <property type="entry name" value="AAA"/>
    <property type="match status" value="2"/>
</dbReference>
<dbReference type="InterPro" id="IPR027417">
    <property type="entry name" value="P-loop_NTPase"/>
</dbReference>
<dbReference type="GO" id="GO:0005737">
    <property type="term" value="C:cytoplasm"/>
    <property type="evidence" value="ECO:0007669"/>
    <property type="project" value="TreeGrafter"/>
</dbReference>